<dbReference type="RefSeq" id="WP_110360746.1">
    <property type="nucleotide sequence ID" value="NZ_QFLI01000004.1"/>
</dbReference>
<protein>
    <recommendedName>
        <fullName evidence="4">Squalene cyclase C-terminal domain-containing protein</fullName>
    </recommendedName>
</protein>
<keyword evidence="1" id="KW-0812">Transmembrane</keyword>
<dbReference type="SUPFAM" id="SSF48239">
    <property type="entry name" value="Terpenoid cyclases/Protein prenyltransferases"/>
    <property type="match status" value="1"/>
</dbReference>
<reference evidence="2 3" key="1">
    <citation type="submission" date="2018-05" db="EMBL/GenBank/DDBJ databases">
        <title>Marinifilum breve JC075T sp. nov., a marine bacterium isolated from Yongle Blue Hole in the South China Sea.</title>
        <authorList>
            <person name="Fu T."/>
        </authorList>
    </citation>
    <scope>NUCLEOTIDE SEQUENCE [LARGE SCALE GENOMIC DNA]</scope>
    <source>
        <strain evidence="2 3">JC075</strain>
    </source>
</reference>
<feature type="transmembrane region" description="Helical" evidence="1">
    <location>
        <begin position="427"/>
        <end position="446"/>
    </location>
</feature>
<evidence type="ECO:0000313" key="3">
    <source>
        <dbReference type="Proteomes" id="UP000248079"/>
    </source>
</evidence>
<evidence type="ECO:0000313" key="2">
    <source>
        <dbReference type="EMBL" id="PXY01115.1"/>
    </source>
</evidence>
<accession>A0A2V3ZWR8</accession>
<sequence length="484" mass="55390">MENKKSLQTRIEKAINMSKVVLHSTKGTTTIEKNTTSFWPLFLFTDSEPDVPFHDDLIDTCATAMGLISTQILFSQNINPDTKKIINEGANSLLFMRNTDGSWPSFIIVDSKEDIQLEGIINDTSFAINALIRLDFLSENPIIDKPILDRYELGPLKNRLNYINQSINWLSENRANKAWSYTGIERFNNKASVISTTSATVSVLNTLQLVYDKIKDHDSVQNENLRLIKLLIEEASEELLVSQSAKGGFSRQRGEFESIAHTCSALSFFLSSDYDLHKDNLIKAVKWLLNNKNVYTPDKINNSDYFDEYAQFVNSDKKVFKKNLIHHETFIDAIIFYTALLINDDKLKKELNIFYKLKLSKLLSVGFENLLKRQSYSGKYLGAFKCRRQIPSEDYPIYGIQNGVKALNYAKDNFDSYVNMTFFRRKFWTVLAVLAVILLSGSFLFFNIFKDKSITESVSFAFGLSIIGSIIATVIYESIKKYWP</sequence>
<feature type="transmembrane region" description="Helical" evidence="1">
    <location>
        <begin position="458"/>
        <end position="476"/>
    </location>
</feature>
<dbReference type="CDD" id="cd00688">
    <property type="entry name" value="ISOPREN_C2_like"/>
    <property type="match status" value="1"/>
</dbReference>
<dbReference type="Proteomes" id="UP000248079">
    <property type="component" value="Unassembled WGS sequence"/>
</dbReference>
<name>A0A2V3ZWR8_9BACT</name>
<dbReference type="InterPro" id="IPR008930">
    <property type="entry name" value="Terpenoid_cyclase/PrenylTrfase"/>
</dbReference>
<evidence type="ECO:0008006" key="4">
    <source>
        <dbReference type="Google" id="ProtNLM"/>
    </source>
</evidence>
<evidence type="ECO:0000256" key="1">
    <source>
        <dbReference type="SAM" id="Phobius"/>
    </source>
</evidence>
<dbReference type="Gene3D" id="1.50.10.20">
    <property type="match status" value="1"/>
</dbReference>
<dbReference type="AlphaFoldDB" id="A0A2V3ZWR8"/>
<organism evidence="2 3">
    <name type="scientific">Marinifilum breve</name>
    <dbReference type="NCBI Taxonomy" id="2184082"/>
    <lineage>
        <taxon>Bacteria</taxon>
        <taxon>Pseudomonadati</taxon>
        <taxon>Bacteroidota</taxon>
        <taxon>Bacteroidia</taxon>
        <taxon>Marinilabiliales</taxon>
        <taxon>Marinifilaceae</taxon>
    </lineage>
</organism>
<gene>
    <name evidence="2" type="ORF">DF185_10720</name>
</gene>
<dbReference type="EMBL" id="QFLI01000004">
    <property type="protein sequence ID" value="PXY01115.1"/>
    <property type="molecule type" value="Genomic_DNA"/>
</dbReference>
<comment type="caution">
    <text evidence="2">The sequence shown here is derived from an EMBL/GenBank/DDBJ whole genome shotgun (WGS) entry which is preliminary data.</text>
</comment>
<keyword evidence="3" id="KW-1185">Reference proteome</keyword>
<proteinExistence type="predicted"/>
<keyword evidence="1" id="KW-0472">Membrane</keyword>
<keyword evidence="1" id="KW-1133">Transmembrane helix</keyword>